<dbReference type="InterPro" id="IPR026699">
    <property type="entry name" value="Exosome_RNA_bind1/RRP40/RRP4"/>
</dbReference>
<dbReference type="PANTHER" id="PTHR21321:SF4">
    <property type="entry name" value="EXOSOME COMPLEX COMPONENT RRP4"/>
    <property type="match status" value="1"/>
</dbReference>
<dbReference type="Gene3D" id="2.40.50.140">
    <property type="entry name" value="Nucleic acid-binding proteins"/>
    <property type="match status" value="1"/>
</dbReference>
<dbReference type="EMBL" id="LFMY01000002">
    <property type="protein sequence ID" value="OKL62976.1"/>
    <property type="molecule type" value="Genomic_DNA"/>
</dbReference>
<evidence type="ECO:0000256" key="7">
    <source>
        <dbReference type="SAM" id="MobiDB-lite"/>
    </source>
</evidence>
<dbReference type="GeneID" id="31001817"/>
<evidence type="ECO:0000313" key="11">
    <source>
        <dbReference type="Proteomes" id="UP000214365"/>
    </source>
</evidence>
<evidence type="ECO:0000259" key="9">
    <source>
        <dbReference type="Pfam" id="PF21266"/>
    </source>
</evidence>
<dbReference type="GO" id="GO:0000467">
    <property type="term" value="P:exonucleolytic trimming to generate mature 3'-end of 5.8S rRNA from tricistronic rRNA transcript (SSU-rRNA, 5.8S rRNA, LSU-rRNA)"/>
    <property type="evidence" value="ECO:0007669"/>
    <property type="project" value="TreeGrafter"/>
</dbReference>
<reference evidence="10 11" key="1">
    <citation type="submission" date="2015-06" db="EMBL/GenBank/DDBJ databases">
        <title>Talaromyces atroroseus IBT 11181 draft genome.</title>
        <authorList>
            <person name="Rasmussen K.B."/>
            <person name="Rasmussen S."/>
            <person name="Petersen B."/>
            <person name="Sicheritz-Ponten T."/>
            <person name="Mortensen U.H."/>
            <person name="Thrane U."/>
        </authorList>
    </citation>
    <scope>NUCLEOTIDE SEQUENCE [LARGE SCALE GENOMIC DNA]</scope>
    <source>
        <strain evidence="10 11">IBT 11181</strain>
    </source>
</reference>
<keyword evidence="3" id="KW-0698">rRNA processing</keyword>
<dbReference type="InterPro" id="IPR012340">
    <property type="entry name" value="NA-bd_OB-fold"/>
</dbReference>
<dbReference type="InterPro" id="IPR025721">
    <property type="entry name" value="Exosome_cplx_N_dom"/>
</dbReference>
<evidence type="ECO:0000256" key="1">
    <source>
        <dbReference type="ARBA" id="ARBA00004123"/>
    </source>
</evidence>
<dbReference type="CDD" id="cd05789">
    <property type="entry name" value="S1_Rrp4"/>
    <property type="match status" value="1"/>
</dbReference>
<keyword evidence="11" id="KW-1185">Reference proteome</keyword>
<dbReference type="GO" id="GO:0000176">
    <property type="term" value="C:nuclear exosome (RNase complex)"/>
    <property type="evidence" value="ECO:0007669"/>
    <property type="project" value="TreeGrafter"/>
</dbReference>
<dbReference type="SUPFAM" id="SSF50249">
    <property type="entry name" value="Nucleic acid-binding proteins"/>
    <property type="match status" value="1"/>
</dbReference>
<dbReference type="InterPro" id="IPR048565">
    <property type="entry name" value="S1_RRP4"/>
</dbReference>
<dbReference type="RefSeq" id="XP_020123097.1">
    <property type="nucleotide sequence ID" value="XM_020261795.1"/>
</dbReference>
<keyword evidence="6" id="KW-0539">Nucleus</keyword>
<evidence type="ECO:0000256" key="3">
    <source>
        <dbReference type="ARBA" id="ARBA00022552"/>
    </source>
</evidence>
<feature type="compositionally biased region" description="Low complexity" evidence="7">
    <location>
        <begin position="216"/>
        <end position="240"/>
    </location>
</feature>
<accession>A0A1Q5QAM0</accession>
<dbReference type="FunFam" id="2.40.50.140:FF:000038">
    <property type="entry name" value="Exosome complex component RRP4"/>
    <property type="match status" value="1"/>
</dbReference>
<protein>
    <submittedName>
        <fullName evidence="10">Uncharacterized protein</fullName>
    </submittedName>
</protein>
<dbReference type="Pfam" id="PF21266">
    <property type="entry name" value="S1_RRP4"/>
    <property type="match status" value="1"/>
</dbReference>
<dbReference type="Pfam" id="PF14382">
    <property type="entry name" value="ECR1_N"/>
    <property type="match status" value="1"/>
</dbReference>
<keyword evidence="4" id="KW-0271">Exosome</keyword>
<evidence type="ECO:0000256" key="2">
    <source>
        <dbReference type="ARBA" id="ARBA00009155"/>
    </source>
</evidence>
<dbReference type="GO" id="GO:0000177">
    <property type="term" value="C:cytoplasmic exosome (RNase complex)"/>
    <property type="evidence" value="ECO:0007669"/>
    <property type="project" value="TreeGrafter"/>
</dbReference>
<evidence type="ECO:0000256" key="4">
    <source>
        <dbReference type="ARBA" id="ARBA00022835"/>
    </source>
</evidence>
<feature type="domain" description="RRP4 S1" evidence="9">
    <location>
        <begin position="108"/>
        <end position="180"/>
    </location>
</feature>
<dbReference type="GO" id="GO:0071038">
    <property type="term" value="P:TRAMP-dependent tRNA surveillance pathway"/>
    <property type="evidence" value="ECO:0007669"/>
    <property type="project" value="TreeGrafter"/>
</dbReference>
<dbReference type="GO" id="GO:0071051">
    <property type="term" value="P:poly(A)-dependent snoRNA 3'-end processing"/>
    <property type="evidence" value="ECO:0007669"/>
    <property type="project" value="TreeGrafter"/>
</dbReference>
<dbReference type="Proteomes" id="UP000214365">
    <property type="component" value="Unassembled WGS sequence"/>
</dbReference>
<comment type="caution">
    <text evidence="10">The sequence shown here is derived from an EMBL/GenBank/DDBJ whole genome shotgun (WGS) entry which is preliminary data.</text>
</comment>
<gene>
    <name evidence="10" type="ORF">UA08_02062</name>
</gene>
<dbReference type="GO" id="GO:0003723">
    <property type="term" value="F:RNA binding"/>
    <property type="evidence" value="ECO:0007669"/>
    <property type="project" value="UniProtKB-KW"/>
</dbReference>
<dbReference type="InterPro" id="IPR036612">
    <property type="entry name" value="KH_dom_type_1_sf"/>
</dbReference>
<dbReference type="GO" id="GO:0071035">
    <property type="term" value="P:nuclear polyadenylation-dependent rRNA catabolic process"/>
    <property type="evidence" value="ECO:0007669"/>
    <property type="project" value="TreeGrafter"/>
</dbReference>
<feature type="region of interest" description="Disordered" evidence="7">
    <location>
        <begin position="213"/>
        <end position="240"/>
    </location>
</feature>
<dbReference type="STRING" id="1441469.A0A1Q5QAM0"/>
<keyword evidence="5" id="KW-0694">RNA-binding</keyword>
<evidence type="ECO:0000256" key="6">
    <source>
        <dbReference type="ARBA" id="ARBA00023242"/>
    </source>
</evidence>
<dbReference type="SUPFAM" id="SSF110324">
    <property type="entry name" value="Ribosomal L27 protein-like"/>
    <property type="match status" value="1"/>
</dbReference>
<dbReference type="AlphaFoldDB" id="A0A1Q5QAM0"/>
<name>A0A1Q5QAM0_TALAT</name>
<organism evidence="10 11">
    <name type="scientific">Talaromyces atroroseus</name>
    <dbReference type="NCBI Taxonomy" id="1441469"/>
    <lineage>
        <taxon>Eukaryota</taxon>
        <taxon>Fungi</taxon>
        <taxon>Dikarya</taxon>
        <taxon>Ascomycota</taxon>
        <taxon>Pezizomycotina</taxon>
        <taxon>Eurotiomycetes</taxon>
        <taxon>Eurotiomycetidae</taxon>
        <taxon>Eurotiales</taxon>
        <taxon>Trichocomaceae</taxon>
        <taxon>Talaromyces</taxon>
        <taxon>Talaromyces sect. Trachyspermi</taxon>
    </lineage>
</organism>
<evidence type="ECO:0000259" key="8">
    <source>
        <dbReference type="Pfam" id="PF14382"/>
    </source>
</evidence>
<comment type="similarity">
    <text evidence="2">Belongs to the RRP4 family.</text>
</comment>
<sequence length="387" mass="41254">MGITILSPLVEDAGASLYHGHEHDSEGDVDMDRLPTKRPRLDGGSASLKGIGYETGTVVPGEMVTNDPQWMRGHGTFTTPYSASIIATVAGTVQKTNKLLSVHPLRARYIPEIGDLVVGRIVEVQARRWKVDIAAPLLAQLPLSAINLPGGILRRRTSADELQMRNFFVEGDLVLAEVQSVHQDGAATLHTRSLTYGKLRNGVFMAVSGTGGSGAAAGRSATTRGGSSASSSHIAAPSTSVGGVVRSRRQMWTVSTSNGGGDVQVILGVNGYIWISKVTEGAAKASSTTETVSITRLEEVATSSIYSSQNDEIPRQTRREIARLQGCIRVLVEGGIRVDEDTVMRAYNASLEAELEIDGDEGDRGEGKDYLGGEKAQRIIEMVVQAE</sequence>
<dbReference type="GO" id="GO:0034475">
    <property type="term" value="P:U4 snRNA 3'-end processing"/>
    <property type="evidence" value="ECO:0007669"/>
    <property type="project" value="TreeGrafter"/>
</dbReference>
<dbReference type="GO" id="GO:0071034">
    <property type="term" value="P:CUT catabolic process"/>
    <property type="evidence" value="ECO:0007669"/>
    <property type="project" value="TreeGrafter"/>
</dbReference>
<evidence type="ECO:0000256" key="5">
    <source>
        <dbReference type="ARBA" id="ARBA00022884"/>
    </source>
</evidence>
<dbReference type="SUPFAM" id="SSF54791">
    <property type="entry name" value="Eukaryotic type KH-domain (KH-domain type I)"/>
    <property type="match status" value="1"/>
</dbReference>
<dbReference type="PANTHER" id="PTHR21321">
    <property type="entry name" value="PNAS-3 RELATED"/>
    <property type="match status" value="1"/>
</dbReference>
<evidence type="ECO:0000313" key="10">
    <source>
        <dbReference type="EMBL" id="OKL62976.1"/>
    </source>
</evidence>
<dbReference type="Gene3D" id="2.40.50.100">
    <property type="match status" value="1"/>
</dbReference>
<dbReference type="OrthoDB" id="1650at2759"/>
<proteinExistence type="inferred from homology"/>
<dbReference type="CDD" id="cd22525">
    <property type="entry name" value="KH-I_Rrp4_eukar"/>
    <property type="match status" value="1"/>
</dbReference>
<dbReference type="GO" id="GO:0071028">
    <property type="term" value="P:nuclear mRNA surveillance"/>
    <property type="evidence" value="ECO:0007669"/>
    <property type="project" value="UniProtKB-ARBA"/>
</dbReference>
<comment type="subcellular location">
    <subcellularLocation>
        <location evidence="1">Nucleus</location>
    </subcellularLocation>
</comment>
<feature type="domain" description="Exosome complex component N-terminal" evidence="8">
    <location>
        <begin position="58"/>
        <end position="96"/>
    </location>
</feature>